<comment type="caution">
    <text evidence="2">The sequence shown here is derived from an EMBL/GenBank/DDBJ whole genome shotgun (WGS) entry which is preliminary data.</text>
</comment>
<evidence type="ECO:0000313" key="2">
    <source>
        <dbReference type="EMBL" id="OGM34299.1"/>
    </source>
</evidence>
<sequence>MTKNPHKDVKTQIKKLLSEYLGVEPDDIDEEDSLVADLHMKPTDLTDFVEILDTRGLDISKLELTEIETVGELIEEVGLNDYLD</sequence>
<dbReference type="AlphaFoldDB" id="A0A1F7Z5A2"/>
<reference evidence="2 3" key="1">
    <citation type="journal article" date="2016" name="Nat. Commun.">
        <title>Thousands of microbial genomes shed light on interconnected biogeochemical processes in an aquifer system.</title>
        <authorList>
            <person name="Anantharaman K."/>
            <person name="Brown C.T."/>
            <person name="Hug L.A."/>
            <person name="Sharon I."/>
            <person name="Castelle C.J."/>
            <person name="Probst A.J."/>
            <person name="Thomas B.C."/>
            <person name="Singh A."/>
            <person name="Wilkins M.J."/>
            <person name="Karaoz U."/>
            <person name="Brodie E.L."/>
            <person name="Williams K.H."/>
            <person name="Hubbard S.S."/>
            <person name="Banfield J.F."/>
        </authorList>
    </citation>
    <scope>NUCLEOTIDE SEQUENCE [LARGE SCALE GENOMIC DNA]</scope>
</reference>
<proteinExistence type="predicted"/>
<dbReference type="Pfam" id="PF00550">
    <property type="entry name" value="PP-binding"/>
    <property type="match status" value="1"/>
</dbReference>
<dbReference type="STRING" id="1802505.A3D01_00825"/>
<dbReference type="SUPFAM" id="SSF47336">
    <property type="entry name" value="ACP-like"/>
    <property type="match status" value="1"/>
</dbReference>
<dbReference type="Gene3D" id="1.10.1200.10">
    <property type="entry name" value="ACP-like"/>
    <property type="match status" value="1"/>
</dbReference>
<dbReference type="EMBL" id="MGGR01000007">
    <property type="protein sequence ID" value="OGM34299.1"/>
    <property type="molecule type" value="Genomic_DNA"/>
</dbReference>
<feature type="domain" description="Carrier" evidence="1">
    <location>
        <begin position="7"/>
        <end position="81"/>
    </location>
</feature>
<evidence type="ECO:0000259" key="1">
    <source>
        <dbReference type="PROSITE" id="PS50075"/>
    </source>
</evidence>
<accession>A0A1F7Z5A2</accession>
<evidence type="ECO:0000313" key="3">
    <source>
        <dbReference type="Proteomes" id="UP000177169"/>
    </source>
</evidence>
<dbReference type="PROSITE" id="PS50075">
    <property type="entry name" value="CARRIER"/>
    <property type="match status" value="1"/>
</dbReference>
<name>A0A1F7Z5A2_9BACT</name>
<organism evidence="2 3">
    <name type="scientific">Candidatus Woesebacteria bacterium RIFCSPHIGHO2_02_FULL_39_13</name>
    <dbReference type="NCBI Taxonomy" id="1802505"/>
    <lineage>
        <taxon>Bacteria</taxon>
        <taxon>Candidatus Woeseibacteriota</taxon>
    </lineage>
</organism>
<protein>
    <recommendedName>
        <fullName evidence="1">Carrier domain-containing protein</fullName>
    </recommendedName>
</protein>
<dbReference type="InterPro" id="IPR036736">
    <property type="entry name" value="ACP-like_sf"/>
</dbReference>
<dbReference type="InterPro" id="IPR009081">
    <property type="entry name" value="PP-bd_ACP"/>
</dbReference>
<dbReference type="Proteomes" id="UP000177169">
    <property type="component" value="Unassembled WGS sequence"/>
</dbReference>
<gene>
    <name evidence="2" type="ORF">A3D01_00825</name>
</gene>